<feature type="non-terminal residue" evidence="2">
    <location>
        <position position="188"/>
    </location>
</feature>
<feature type="region of interest" description="Disordered" evidence="1">
    <location>
        <begin position="146"/>
        <end position="188"/>
    </location>
</feature>
<dbReference type="Pfam" id="PF00168">
    <property type="entry name" value="C2"/>
    <property type="match status" value="1"/>
</dbReference>
<accession>A0A8J1TQU2</accession>
<dbReference type="Proteomes" id="UP000749559">
    <property type="component" value="Unassembled WGS sequence"/>
</dbReference>
<feature type="compositionally biased region" description="Acidic residues" evidence="1">
    <location>
        <begin position="146"/>
        <end position="155"/>
    </location>
</feature>
<gene>
    <name evidence="2" type="ORF">OFUS_LOCUS3108</name>
</gene>
<evidence type="ECO:0000256" key="1">
    <source>
        <dbReference type="SAM" id="MobiDB-lite"/>
    </source>
</evidence>
<evidence type="ECO:0000313" key="3">
    <source>
        <dbReference type="Proteomes" id="UP000749559"/>
    </source>
</evidence>
<comment type="caution">
    <text evidence="2">The sequence shown here is derived from an EMBL/GenBank/DDBJ whole genome shotgun (WGS) entry which is preliminary data.</text>
</comment>
<feature type="compositionally biased region" description="Low complexity" evidence="1">
    <location>
        <begin position="173"/>
        <end position="188"/>
    </location>
</feature>
<dbReference type="InterPro" id="IPR035892">
    <property type="entry name" value="C2_domain_sf"/>
</dbReference>
<dbReference type="OrthoDB" id="10059618at2759"/>
<dbReference type="EMBL" id="CAIIXF020000001">
    <property type="protein sequence ID" value="CAH1775863.1"/>
    <property type="molecule type" value="Genomic_DNA"/>
</dbReference>
<dbReference type="CDD" id="cd08373">
    <property type="entry name" value="C2A_Ferlin"/>
    <property type="match status" value="1"/>
</dbReference>
<dbReference type="PROSITE" id="PS50004">
    <property type="entry name" value="C2"/>
    <property type="match status" value="1"/>
</dbReference>
<dbReference type="InterPro" id="IPR000008">
    <property type="entry name" value="C2_dom"/>
</dbReference>
<name>A0A8J1TQU2_OWEFU</name>
<dbReference type="SUPFAM" id="SSF49562">
    <property type="entry name" value="C2 domain (Calcium/lipid-binding domain, CaLB)"/>
    <property type="match status" value="1"/>
</dbReference>
<protein>
    <submittedName>
        <fullName evidence="2">Uncharacterized protein</fullName>
    </submittedName>
</protein>
<dbReference type="Gene3D" id="2.60.40.150">
    <property type="entry name" value="C2 domain"/>
    <property type="match status" value="1"/>
</dbReference>
<dbReference type="AlphaFoldDB" id="A0A8J1TQU2"/>
<feature type="compositionally biased region" description="Polar residues" evidence="1">
    <location>
        <begin position="158"/>
        <end position="172"/>
    </location>
</feature>
<dbReference type="InterPro" id="IPR037726">
    <property type="entry name" value="C2A_Ferlin"/>
</dbReference>
<keyword evidence="3" id="KW-1185">Reference proteome</keyword>
<sequence length="188" mass="21273">MALVLHLKYAENLRGKADRIAKVNFRGTSYYSRVVENAEESAWFDQVFELPVARAIEAQEMIDIQIFNYSKYLSNRLIGSFGMVLQELVQIGSLKITDYMLDPNNVVMQSTITFDLKYTAPDGSVGMWQKEGFDYENLEDEDQCDLDIDDLDDDKQSETASLMSSSPAKSQHSTSRLSVNSRSSLPKS</sequence>
<evidence type="ECO:0000313" key="2">
    <source>
        <dbReference type="EMBL" id="CAH1775863.1"/>
    </source>
</evidence>
<reference evidence="2" key="1">
    <citation type="submission" date="2022-03" db="EMBL/GenBank/DDBJ databases">
        <authorList>
            <person name="Martin C."/>
        </authorList>
    </citation>
    <scope>NUCLEOTIDE SEQUENCE</scope>
</reference>
<organism evidence="2 3">
    <name type="scientific">Owenia fusiformis</name>
    <name type="common">Polychaete worm</name>
    <dbReference type="NCBI Taxonomy" id="6347"/>
    <lineage>
        <taxon>Eukaryota</taxon>
        <taxon>Metazoa</taxon>
        <taxon>Spiralia</taxon>
        <taxon>Lophotrochozoa</taxon>
        <taxon>Annelida</taxon>
        <taxon>Polychaeta</taxon>
        <taxon>Sedentaria</taxon>
        <taxon>Canalipalpata</taxon>
        <taxon>Sabellida</taxon>
        <taxon>Oweniida</taxon>
        <taxon>Oweniidae</taxon>
        <taxon>Owenia</taxon>
    </lineage>
</organism>
<proteinExistence type="predicted"/>